<keyword evidence="3" id="KW-1185">Reference proteome</keyword>
<gene>
    <name evidence="2" type="ORF">ADL12_39695</name>
</gene>
<accession>A0A101JAH9</accession>
<dbReference type="EMBL" id="LLZG01000388">
    <property type="protein sequence ID" value="KUL23206.1"/>
    <property type="molecule type" value="Genomic_DNA"/>
</dbReference>
<feature type="compositionally biased region" description="Basic residues" evidence="1">
    <location>
        <begin position="106"/>
        <end position="115"/>
    </location>
</feature>
<evidence type="ECO:0000313" key="2">
    <source>
        <dbReference type="EMBL" id="KUL23206.1"/>
    </source>
</evidence>
<dbReference type="AlphaFoldDB" id="A0A101JAH9"/>
<evidence type="ECO:0000313" key="3">
    <source>
        <dbReference type="Proteomes" id="UP000053923"/>
    </source>
</evidence>
<protein>
    <submittedName>
        <fullName evidence="2">Uncharacterized protein</fullName>
    </submittedName>
</protein>
<feature type="region of interest" description="Disordered" evidence="1">
    <location>
        <begin position="91"/>
        <end position="115"/>
    </location>
</feature>
<dbReference type="OrthoDB" id="4226628at2"/>
<proteinExistence type="predicted"/>
<dbReference type="RefSeq" id="WP_062712476.1">
    <property type="nucleotide sequence ID" value="NZ_LLZG01000388.1"/>
</dbReference>
<organism evidence="2 3">
    <name type="scientific">Streptomyces regalis</name>
    <dbReference type="NCBI Taxonomy" id="68262"/>
    <lineage>
        <taxon>Bacteria</taxon>
        <taxon>Bacillati</taxon>
        <taxon>Actinomycetota</taxon>
        <taxon>Actinomycetes</taxon>
        <taxon>Kitasatosporales</taxon>
        <taxon>Streptomycetaceae</taxon>
        <taxon>Streptomyces</taxon>
    </lineage>
</organism>
<name>A0A101JAH9_9ACTN</name>
<sequence>MHDPLPDPLAVLKLAADKAISEEQAATAMNWAARMTVDAWHEYADFWGQSRDDLLAMDRWLTLLGDSQMSLLDDAVSMVLGAESILEELYRESDSENPGRQARAIRTNRPRIHIR</sequence>
<reference evidence="3" key="1">
    <citation type="submission" date="2015-10" db="EMBL/GenBank/DDBJ databases">
        <authorList>
            <person name="Ju K.-S."/>
            <person name="Doroghazi J.R."/>
            <person name="Metcalf W.W."/>
        </authorList>
    </citation>
    <scope>NUCLEOTIDE SEQUENCE [LARGE SCALE GENOMIC DNA]</scope>
    <source>
        <strain evidence="3">NRRL 3151</strain>
    </source>
</reference>
<evidence type="ECO:0000256" key="1">
    <source>
        <dbReference type="SAM" id="MobiDB-lite"/>
    </source>
</evidence>
<comment type="caution">
    <text evidence="2">The sequence shown here is derived from an EMBL/GenBank/DDBJ whole genome shotgun (WGS) entry which is preliminary data.</text>
</comment>
<dbReference type="Proteomes" id="UP000053923">
    <property type="component" value="Unassembled WGS sequence"/>
</dbReference>